<dbReference type="InterPro" id="IPR011429">
    <property type="entry name" value="Cyt_c_Planctomycete-type"/>
</dbReference>
<gene>
    <name evidence="8" type="ORF">BSF38_02060</name>
</gene>
<feature type="domain" description="Cytochrome C Planctomycete-type" evidence="6">
    <location>
        <begin position="56"/>
        <end position="102"/>
    </location>
</feature>
<evidence type="ECO:0000259" key="7">
    <source>
        <dbReference type="Pfam" id="PF07637"/>
    </source>
</evidence>
<dbReference type="STRING" id="1387353.BSF38_02060"/>
<dbReference type="Pfam" id="PF07627">
    <property type="entry name" value="PSCyt3"/>
    <property type="match status" value="1"/>
</dbReference>
<feature type="domain" description="DUF1587" evidence="3">
    <location>
        <begin position="141"/>
        <end position="205"/>
    </location>
</feature>
<dbReference type="Pfam" id="PF07624">
    <property type="entry name" value="PSD2"/>
    <property type="match status" value="1"/>
</dbReference>
<dbReference type="Pfam" id="PF07635">
    <property type="entry name" value="PSCyt1"/>
    <property type="match status" value="1"/>
</dbReference>
<feature type="domain" description="DUF1595" evidence="7">
    <location>
        <begin position="957"/>
        <end position="1011"/>
    </location>
</feature>
<accession>A0A1U7CNS1</accession>
<evidence type="ECO:0000259" key="5">
    <source>
        <dbReference type="Pfam" id="PF07631"/>
    </source>
</evidence>
<feature type="domain" description="DUF1585" evidence="2">
    <location>
        <begin position="1281"/>
        <end position="1355"/>
    </location>
</feature>
<keyword evidence="1" id="KW-0732">Signal</keyword>
<dbReference type="InterPro" id="IPR011478">
    <property type="entry name" value="DUF1585"/>
</dbReference>
<reference evidence="9" key="1">
    <citation type="submission" date="2016-12" db="EMBL/GenBank/DDBJ databases">
        <title>Comparative genomics of four Isosphaeraceae planctomycetes: a common pool of plasmids and glycoside hydrolase genes.</title>
        <authorList>
            <person name="Ivanova A."/>
        </authorList>
    </citation>
    <scope>NUCLEOTIDE SEQUENCE [LARGE SCALE GENOMIC DNA]</scope>
    <source>
        <strain evidence="9">PX4</strain>
    </source>
</reference>
<feature type="domain" description="DUF1592" evidence="5">
    <location>
        <begin position="1023"/>
        <end position="1149"/>
    </location>
</feature>
<evidence type="ECO:0000259" key="2">
    <source>
        <dbReference type="Pfam" id="PF07624"/>
    </source>
</evidence>
<evidence type="ECO:0000313" key="8">
    <source>
        <dbReference type="EMBL" id="APW60585.1"/>
    </source>
</evidence>
<evidence type="ECO:0000259" key="6">
    <source>
        <dbReference type="Pfam" id="PF07635"/>
    </source>
</evidence>
<protein>
    <submittedName>
        <fullName evidence="8">Cytochrome C</fullName>
    </submittedName>
</protein>
<organism evidence="8 9">
    <name type="scientific">Paludisphaera borealis</name>
    <dbReference type="NCBI Taxonomy" id="1387353"/>
    <lineage>
        <taxon>Bacteria</taxon>
        <taxon>Pseudomonadati</taxon>
        <taxon>Planctomycetota</taxon>
        <taxon>Planctomycetia</taxon>
        <taxon>Isosphaerales</taxon>
        <taxon>Isosphaeraceae</taxon>
        <taxon>Paludisphaera</taxon>
    </lineage>
</organism>
<dbReference type="Pfam" id="PF07631">
    <property type="entry name" value="PSD4"/>
    <property type="match status" value="1"/>
</dbReference>
<dbReference type="InterPro" id="IPR013036">
    <property type="entry name" value="DUF1587"/>
</dbReference>
<proteinExistence type="predicted"/>
<feature type="signal peptide" evidence="1">
    <location>
        <begin position="1"/>
        <end position="32"/>
    </location>
</feature>
<name>A0A1U7CNS1_9BACT</name>
<dbReference type="InterPro" id="IPR013039">
    <property type="entry name" value="DUF1588"/>
</dbReference>
<evidence type="ECO:0000259" key="3">
    <source>
        <dbReference type="Pfam" id="PF07626"/>
    </source>
</evidence>
<evidence type="ECO:0000256" key="1">
    <source>
        <dbReference type="SAM" id="SignalP"/>
    </source>
</evidence>
<dbReference type="InterPro" id="IPR013043">
    <property type="entry name" value="DUF1595"/>
</dbReference>
<keyword evidence="9" id="KW-1185">Reference proteome</keyword>
<dbReference type="InterPro" id="IPR013042">
    <property type="entry name" value="DUF1592"/>
</dbReference>
<evidence type="ECO:0000313" key="9">
    <source>
        <dbReference type="Proteomes" id="UP000186309"/>
    </source>
</evidence>
<evidence type="ECO:0000259" key="4">
    <source>
        <dbReference type="Pfam" id="PF07627"/>
    </source>
</evidence>
<dbReference type="RefSeq" id="WP_076350736.1">
    <property type="nucleotide sequence ID" value="NZ_CP019082.1"/>
</dbReference>
<dbReference type="Pfam" id="PF07626">
    <property type="entry name" value="PSD3"/>
    <property type="match status" value="1"/>
</dbReference>
<dbReference type="Pfam" id="PF07637">
    <property type="entry name" value="PSD5"/>
    <property type="match status" value="1"/>
</dbReference>
<sequence>MSQSAGRRRKSFRLLLVLIPTALVLAQVGASAAVDSFETLTTEYGRDVQPLMKQFCIKCHSTEEQQGDLDLERFAKFDDVRRNERVWKKVVEMLDEGEMPPKKAKPQPTADERAKLRGWAARYLKAEAYAIAGDPGPVVLRRLNNVQYTYTLRDLTGFDFQPAREFPIDSAAGEGFTNTGNALVMSPSLLGKYLESAKRIASHAVLLPDGMRFAAGATRRDWTDELLTEIRGLYARHADAEGHIALEKYFAAAIEDRESLAKGTETPASVAARRGLNARYFNALWMLLNADDHSLVLDEVRARWRAAKPADAPAIAADVRQWQNALARFQTVGHMKPWVVPVNPASTRSDLRFKFPAAPTGRDFVVYLAAQGAGAETSVVWERLRLVKPGRPELPLRDLRAVCDDLFARRALVVATAANCLKAAAEAAAAGDKADRVALARKHDVDPEILGLWLEYLGLTPRTTILLDHFTERMERVGGYDFVKGWGTGETPLAIANSSDGQVRVPGVMKPHGVAVHPSPTLRAGAGWLSPITGAVQIEGVVQPAHPECGNGVTWLLELRRGAIRQRLGGGATAGPAAVKVGPVGPVDVREGDLVSLLIGPRDGNHSCDLTAVDLTIKEPGNEKGVWDLARDVSGDIHAGNPHADGFGHAGVWHLYKEAEQGDDGGQGVPAGSLLARWIASRDPAEKQTLADQIQRLVAGGPPDAKDEGPDAVLQRRLTSLGGPLLSAGLMSVKADRPVSPSSTWGLDPAAFGPRPSGGPIAADSLAVKTPTVVEVRLPAELVAGAELVGSGVLGAGAGAEGLAQLRIVAAKPNPGVGLQADAPLLVAEGSDATARAARAFDDFRRWFPPALCYTKIVPVDEVVTLTLFHREDEPLSRLMLDPAESARLDRMWQELRFISQEALIQVDAFNQLMEYATQDSDPRLFEPYRKPIHEHAAQFRKALVDAEPAQVDGLIRFAAQAYRRPLSAEEAQGLRDLYAKLRKEEIPHDEALRLALARVLVSPSFLYRLEKAAAGAKSATVSDWELASRLSYFLRSSAPDAELREAAASGRLSDPNVIAAQARRLLQAPEARRLAAEFACQWLDVYGFDALDEKSERHFPTFNALRGAMYEETILFFTDVFRSDASVLSIFDADHAFLNEALAKHYGIPGVSGPEWRRVDGVRKFGRGGILGLSTTLAKHSGASRTSPILRGTWVTESLLGEGTPKPPPDVPILADEDASAGGLSVRQIVEKHTSDVRCMGCHARIDPFGFSLEAYDAIGRFRERDASGQPVDAHAKLRDGVEFDGYDGLRHYLSTTRRDTVVRQFSKKLLGFALGREVLLSDEPLLDEILQKLRANDYRISAAVEAIVRSRQFREIRGDAPAVAQTP</sequence>
<dbReference type="EMBL" id="CP019082">
    <property type="protein sequence ID" value="APW60585.1"/>
    <property type="molecule type" value="Genomic_DNA"/>
</dbReference>
<feature type="domain" description="DUF1588" evidence="4">
    <location>
        <begin position="1168"/>
        <end position="1267"/>
    </location>
</feature>
<dbReference type="Proteomes" id="UP000186309">
    <property type="component" value="Chromosome"/>
</dbReference>
<dbReference type="KEGG" id="pbor:BSF38_02060"/>
<feature type="chain" id="PRO_5010590084" evidence="1">
    <location>
        <begin position="33"/>
        <end position="1369"/>
    </location>
</feature>